<organism evidence="1 2">
    <name type="scientific">Catonella morbi ATCC 51271</name>
    <dbReference type="NCBI Taxonomy" id="592026"/>
    <lineage>
        <taxon>Bacteria</taxon>
        <taxon>Bacillati</taxon>
        <taxon>Bacillota</taxon>
        <taxon>Clostridia</taxon>
        <taxon>Lachnospirales</taxon>
        <taxon>Lachnospiraceae</taxon>
        <taxon>Catonella</taxon>
    </lineage>
</organism>
<dbReference type="OrthoDB" id="1495276at2"/>
<protein>
    <recommendedName>
        <fullName evidence="3">L-2-amino-thiazoline-4-carboxylic acid hydrolase</fullName>
    </recommendedName>
</protein>
<dbReference type="HOGENOM" id="CLU_103694_0_0_9"/>
<accession>V2XR08</accession>
<proteinExistence type="predicted"/>
<evidence type="ECO:0008006" key="3">
    <source>
        <dbReference type="Google" id="ProtNLM"/>
    </source>
</evidence>
<dbReference type="AlphaFoldDB" id="V2XR08"/>
<keyword evidence="2" id="KW-1185">Reference proteome</keyword>
<dbReference type="InterPro" id="IPR026002">
    <property type="entry name" value="ATC_hydrolase-like"/>
</dbReference>
<sequence length="213" mass="25292">MLKYKPIYWFVMNPFIKKVLKTKYSNEDVEMIVRNAKVEYKKLLNKADDIGTKNPMASNLYFCLLFFSFMQGSEGKITVEDLKEIMRITLSDPALLKLMGKKDYNNPKDLKKFKELMHKNSDWAELHRGEYPETWKFNFDDSHQDGVYYYFTKCPIAKFFKDNNLEEITPIFCELDHLTIKVRKAKLYRDKTLAKGDDMCDFWIVGDKVKNPK</sequence>
<dbReference type="RefSeq" id="WP_023353212.1">
    <property type="nucleotide sequence ID" value="NZ_KI535366.1"/>
</dbReference>
<dbReference type="eggNOG" id="ENOG5030RM3">
    <property type="taxonomic scope" value="Bacteria"/>
</dbReference>
<evidence type="ECO:0000313" key="1">
    <source>
        <dbReference type="EMBL" id="ESL04594.1"/>
    </source>
</evidence>
<evidence type="ECO:0000313" key="2">
    <source>
        <dbReference type="Proteomes" id="UP000018227"/>
    </source>
</evidence>
<dbReference type="Pfam" id="PF14196">
    <property type="entry name" value="ATC_hydrolase"/>
    <property type="match status" value="1"/>
</dbReference>
<dbReference type="EMBL" id="ACIL03000003">
    <property type="protein sequence ID" value="ESL04594.1"/>
    <property type="molecule type" value="Genomic_DNA"/>
</dbReference>
<dbReference type="Proteomes" id="UP000018227">
    <property type="component" value="Unassembled WGS sequence"/>
</dbReference>
<name>V2XR08_9FIRM</name>
<reference evidence="1 2" key="1">
    <citation type="submission" date="2013-06" db="EMBL/GenBank/DDBJ databases">
        <authorList>
            <person name="Weinstock G."/>
            <person name="Sodergren E."/>
            <person name="Clifton S."/>
            <person name="Fulton L."/>
            <person name="Fulton B."/>
            <person name="Courtney L."/>
            <person name="Fronick C."/>
            <person name="Harrison M."/>
            <person name="Strong C."/>
            <person name="Farmer C."/>
            <person name="Delahaunty K."/>
            <person name="Markovic C."/>
            <person name="Hall O."/>
            <person name="Minx P."/>
            <person name="Tomlinson C."/>
            <person name="Mitreva M."/>
            <person name="Nelson J."/>
            <person name="Hou S."/>
            <person name="Wollam A."/>
            <person name="Pepin K.H."/>
            <person name="Johnson M."/>
            <person name="Bhonagiri V."/>
            <person name="Nash W.E."/>
            <person name="Warren W."/>
            <person name="Chinwalla A."/>
            <person name="Mardis E.R."/>
            <person name="Wilson R.K."/>
        </authorList>
    </citation>
    <scope>NUCLEOTIDE SEQUENCE [LARGE SCALE GENOMIC DNA]</scope>
    <source>
        <strain evidence="1 2">ATCC 51271</strain>
    </source>
</reference>
<gene>
    <name evidence="1" type="ORF">GCWU0000282_000308</name>
</gene>
<dbReference type="STRING" id="592026.GCWU0000282_000308"/>
<comment type="caution">
    <text evidence="1">The sequence shown here is derived from an EMBL/GenBank/DDBJ whole genome shotgun (WGS) entry which is preliminary data.</text>
</comment>